<dbReference type="Proteomes" id="UP001365781">
    <property type="component" value="Unassembled WGS sequence"/>
</dbReference>
<accession>A0ABU8GVP4</accession>
<proteinExistence type="predicted"/>
<feature type="non-terminal residue" evidence="1">
    <location>
        <position position="90"/>
    </location>
</feature>
<comment type="caution">
    <text evidence="1">The sequence shown here is derived from an EMBL/GenBank/DDBJ whole genome shotgun (WGS) entry which is preliminary data.</text>
</comment>
<gene>
    <name evidence="1" type="ORF">WB403_49960</name>
</gene>
<dbReference type="EMBL" id="JBBAYM010000372">
    <property type="protein sequence ID" value="MEI5617237.1"/>
    <property type="molecule type" value="Genomic_DNA"/>
</dbReference>
<dbReference type="RefSeq" id="WP_336559126.1">
    <property type="nucleotide sequence ID" value="NZ_JBBAYM010000372.1"/>
</dbReference>
<keyword evidence="2" id="KW-1185">Reference proteome</keyword>
<organism evidence="1 2">
    <name type="scientific">Streptomyces brasiliscabiei</name>
    <dbReference type="NCBI Taxonomy" id="2736302"/>
    <lineage>
        <taxon>Bacteria</taxon>
        <taxon>Bacillati</taxon>
        <taxon>Actinomycetota</taxon>
        <taxon>Actinomycetes</taxon>
        <taxon>Kitasatosporales</taxon>
        <taxon>Streptomycetaceae</taxon>
        <taxon>Streptomyces</taxon>
    </lineage>
</organism>
<feature type="non-terminal residue" evidence="1">
    <location>
        <position position="1"/>
    </location>
</feature>
<sequence>PQLSQLNVGVGYEELYNTLKTAYIKLAPTIPEYATFLSQSRKILVRTPPFLGKPGFLDWFMVETIETNNFLVNFRLMTIALDNNAISPQV</sequence>
<evidence type="ECO:0000313" key="1">
    <source>
        <dbReference type="EMBL" id="MEI5617237.1"/>
    </source>
</evidence>
<reference evidence="1 2" key="1">
    <citation type="submission" date="2024-03" db="EMBL/GenBank/DDBJ databases">
        <title>First Report of Pectobacterium brasiliscabiei causing potato scab in china.</title>
        <authorList>
            <person name="Handique U."/>
        </authorList>
    </citation>
    <scope>NUCLEOTIDE SEQUENCE [LARGE SCALE GENOMIC DNA]</scope>
    <source>
        <strain evidence="1 2">ZRIMU1503</strain>
    </source>
</reference>
<protein>
    <submittedName>
        <fullName evidence="1">Uncharacterized protein</fullName>
    </submittedName>
</protein>
<name>A0ABU8GVP4_9ACTN</name>
<evidence type="ECO:0000313" key="2">
    <source>
        <dbReference type="Proteomes" id="UP001365781"/>
    </source>
</evidence>